<accession>A0A928V2B0</accession>
<dbReference type="EMBL" id="PRDL01000001">
    <property type="protein sequence ID" value="MBE8717473.1"/>
    <property type="molecule type" value="Genomic_DNA"/>
</dbReference>
<evidence type="ECO:0000259" key="7">
    <source>
        <dbReference type="PROSITE" id="PS50893"/>
    </source>
</evidence>
<dbReference type="PANTHER" id="PTHR43499:SF1">
    <property type="entry name" value="ABC TRANSPORTER I FAMILY MEMBER 1"/>
    <property type="match status" value="1"/>
</dbReference>
<keyword evidence="1" id="KW-0813">Transport</keyword>
<evidence type="ECO:0000256" key="6">
    <source>
        <dbReference type="ARBA" id="ARBA00023136"/>
    </source>
</evidence>
<proteinExistence type="predicted"/>
<comment type="caution">
    <text evidence="8">The sequence shown here is derived from an EMBL/GenBank/DDBJ whole genome shotgun (WGS) entry which is preliminary data.</text>
</comment>
<dbReference type="GO" id="GO:0017004">
    <property type="term" value="P:cytochrome complex assembly"/>
    <property type="evidence" value="ECO:0007669"/>
    <property type="project" value="UniProtKB-KW"/>
</dbReference>
<evidence type="ECO:0000313" key="8">
    <source>
        <dbReference type="EMBL" id="MBE8717473.1"/>
    </source>
</evidence>
<dbReference type="InterPro" id="IPR003439">
    <property type="entry name" value="ABC_transporter-like_ATP-bd"/>
</dbReference>
<evidence type="ECO:0000256" key="2">
    <source>
        <dbReference type="ARBA" id="ARBA00022741"/>
    </source>
</evidence>
<dbReference type="Proteomes" id="UP000652567">
    <property type="component" value="Unassembled WGS sequence"/>
</dbReference>
<keyword evidence="9" id="KW-1185">Reference proteome</keyword>
<keyword evidence="5" id="KW-1278">Translocase</keyword>
<reference evidence="8" key="1">
    <citation type="submission" date="2018-07" db="EMBL/GenBank/DDBJ databases">
        <title>Genome assembly of strain Ka43.</title>
        <authorList>
            <person name="Kukolya J."/>
            <person name="Nagy I."/>
            <person name="Horvath B."/>
            <person name="Toth A."/>
        </authorList>
    </citation>
    <scope>NUCLEOTIDE SEQUENCE</scope>
    <source>
        <strain evidence="8">KB43</strain>
    </source>
</reference>
<dbReference type="InterPro" id="IPR005895">
    <property type="entry name" value="ABC_transptr_haem_export_CcmA"/>
</dbReference>
<keyword evidence="6" id="KW-0472">Membrane</keyword>
<evidence type="ECO:0000313" key="9">
    <source>
        <dbReference type="Proteomes" id="UP000652567"/>
    </source>
</evidence>
<keyword evidence="2" id="KW-0547">Nucleotide-binding</keyword>
<dbReference type="NCBIfam" id="NF010061">
    <property type="entry name" value="PRK13538.1"/>
    <property type="match status" value="1"/>
</dbReference>
<evidence type="ECO:0000256" key="5">
    <source>
        <dbReference type="ARBA" id="ARBA00022967"/>
    </source>
</evidence>
<name>A0A928V2B0_9GAMM</name>
<dbReference type="AlphaFoldDB" id="A0A928V2B0"/>
<dbReference type="GO" id="GO:0022857">
    <property type="term" value="F:transmembrane transporter activity"/>
    <property type="evidence" value="ECO:0007669"/>
    <property type="project" value="InterPro"/>
</dbReference>
<dbReference type="GO" id="GO:0016887">
    <property type="term" value="F:ATP hydrolysis activity"/>
    <property type="evidence" value="ECO:0007669"/>
    <property type="project" value="InterPro"/>
</dbReference>
<dbReference type="SUPFAM" id="SSF52540">
    <property type="entry name" value="P-loop containing nucleoside triphosphate hydrolases"/>
    <property type="match status" value="1"/>
</dbReference>
<dbReference type="SMART" id="SM00382">
    <property type="entry name" value="AAA"/>
    <property type="match status" value="1"/>
</dbReference>
<dbReference type="GO" id="GO:0005524">
    <property type="term" value="F:ATP binding"/>
    <property type="evidence" value="ECO:0007669"/>
    <property type="project" value="UniProtKB-KW"/>
</dbReference>
<dbReference type="InterPro" id="IPR003593">
    <property type="entry name" value="AAA+_ATPase"/>
</dbReference>
<evidence type="ECO:0000256" key="4">
    <source>
        <dbReference type="ARBA" id="ARBA00022840"/>
    </source>
</evidence>
<keyword evidence="4" id="KW-0067">ATP-binding</keyword>
<protein>
    <submittedName>
        <fullName evidence="8">Cytochrome c biogenesis heme-transporting ATPase CcmA</fullName>
    </submittedName>
</protein>
<dbReference type="Gene3D" id="3.40.50.300">
    <property type="entry name" value="P-loop containing nucleotide triphosphate hydrolases"/>
    <property type="match status" value="1"/>
</dbReference>
<organism evidence="8 9">
    <name type="scientific">Cellvibrio polysaccharolyticus</name>
    <dbReference type="NCBI Taxonomy" id="2082724"/>
    <lineage>
        <taxon>Bacteria</taxon>
        <taxon>Pseudomonadati</taxon>
        <taxon>Pseudomonadota</taxon>
        <taxon>Gammaproteobacteria</taxon>
        <taxon>Cellvibrionales</taxon>
        <taxon>Cellvibrionaceae</taxon>
        <taxon>Cellvibrio</taxon>
    </lineage>
</organism>
<dbReference type="PANTHER" id="PTHR43499">
    <property type="entry name" value="ABC TRANSPORTER I FAMILY MEMBER 1"/>
    <property type="match status" value="1"/>
</dbReference>
<dbReference type="PROSITE" id="PS50893">
    <property type="entry name" value="ABC_TRANSPORTER_2"/>
    <property type="match status" value="1"/>
</dbReference>
<dbReference type="InterPro" id="IPR027417">
    <property type="entry name" value="P-loop_NTPase"/>
</dbReference>
<dbReference type="Pfam" id="PF00005">
    <property type="entry name" value="ABC_tran"/>
    <property type="match status" value="1"/>
</dbReference>
<evidence type="ECO:0000256" key="3">
    <source>
        <dbReference type="ARBA" id="ARBA00022748"/>
    </source>
</evidence>
<keyword evidence="3" id="KW-0201">Cytochrome c-type biogenesis</keyword>
<gene>
    <name evidence="8" type="ORF">C4F51_09755</name>
</gene>
<evidence type="ECO:0000256" key="1">
    <source>
        <dbReference type="ARBA" id="ARBA00022448"/>
    </source>
</evidence>
<sequence>MLDIRQLSCERDERILFSQLCFQCRAGDILQLIGPNGSGKTTLLRCLAGVSREYQGDIAWRGHSLPGAAWQFARESLYLGHLPGIKKALTPVENLRWYQQTCDGTGTFSIEQALEQVGLAGYEETPCSQLSAGQHRRVALARLYLSSAVCWILDEPFTAIDKQGVAALESLLEQHASRGGMTLLTSHQDLSIAGVRTVSLADYRFAATESRYDD</sequence>
<feature type="domain" description="ABC transporter" evidence="7">
    <location>
        <begin position="2"/>
        <end position="213"/>
    </location>
</feature>
<dbReference type="NCBIfam" id="TIGR01189">
    <property type="entry name" value="ccmA"/>
    <property type="match status" value="1"/>
</dbReference>